<dbReference type="RefSeq" id="WP_163228105.1">
    <property type="nucleotide sequence ID" value="NZ_VYSG01000004.1"/>
</dbReference>
<evidence type="ECO:0000313" key="4">
    <source>
        <dbReference type="Proteomes" id="UP000469292"/>
    </source>
</evidence>
<comment type="caution">
    <text evidence="3">The sequence shown here is derived from an EMBL/GenBank/DDBJ whole genome shotgun (WGS) entry which is preliminary data.</text>
</comment>
<feature type="domain" description="HD" evidence="2">
    <location>
        <begin position="146"/>
        <end position="248"/>
    </location>
</feature>
<reference evidence="3 4" key="1">
    <citation type="submission" date="2019-09" db="EMBL/GenBank/DDBJ databases">
        <title>Phylogenetic characterization of a novel taxon of the genus Bifidobacterium: Bifidobacterium choloepi sp. nov.</title>
        <authorList>
            <person name="Modesto M."/>
            <person name="Satti M."/>
        </authorList>
    </citation>
    <scope>NUCLEOTIDE SEQUENCE [LARGE SCALE GENOMIC DNA]</scope>
    <source>
        <strain evidence="3 4">BRDM6</strain>
    </source>
</reference>
<accession>A0A6I5ND81</accession>
<organism evidence="3 4">
    <name type="scientific">Bifidobacterium choloepi</name>
    <dbReference type="NCBI Taxonomy" id="2614131"/>
    <lineage>
        <taxon>Bacteria</taxon>
        <taxon>Bacillati</taxon>
        <taxon>Actinomycetota</taxon>
        <taxon>Actinomycetes</taxon>
        <taxon>Bifidobacteriales</taxon>
        <taxon>Bifidobacteriaceae</taxon>
        <taxon>Bifidobacterium</taxon>
    </lineage>
</organism>
<dbReference type="Gene3D" id="1.10.3210.10">
    <property type="entry name" value="Hypothetical protein af1432"/>
    <property type="match status" value="1"/>
</dbReference>
<sequence>MTQGTIPTLEDIDRIHRTLAPSDAAYELIHTHCVIVAQITRQLIHRQNALFMRRCTLPADAVERTGDYGTVAGHDIPSLNLRISAPFCAPTSNDVEEVERWELSGTGMEHGNDSPEESCNISNDSPTTVPATDGVTGGMIPPYYLDVSRPVVGALLHDIGAYKVLEHDGSDGEPLEFDRDNYIKHGIIGYNLLLDMGVDESIAEFARNHTGVGLTREQVLAEGLPIPPDDYVPVNLEQEVVMVADKYHSKSVPPRFVTAERYAKSAARFGDANRDRWLELVRKYGTPDVPALAKQWGMGIK</sequence>
<name>A0A6I5ND81_9BIFI</name>
<dbReference type="AlphaFoldDB" id="A0A6I5ND81"/>
<evidence type="ECO:0000259" key="2">
    <source>
        <dbReference type="Pfam" id="PF01966"/>
    </source>
</evidence>
<keyword evidence="4" id="KW-1185">Reference proteome</keyword>
<dbReference type="SUPFAM" id="SSF109604">
    <property type="entry name" value="HD-domain/PDEase-like"/>
    <property type="match status" value="1"/>
</dbReference>
<evidence type="ECO:0000256" key="1">
    <source>
        <dbReference type="SAM" id="MobiDB-lite"/>
    </source>
</evidence>
<proteinExistence type="predicted"/>
<dbReference type="Pfam" id="PF01966">
    <property type="entry name" value="HD"/>
    <property type="match status" value="1"/>
</dbReference>
<feature type="region of interest" description="Disordered" evidence="1">
    <location>
        <begin position="105"/>
        <end position="133"/>
    </location>
</feature>
<feature type="compositionally biased region" description="Polar residues" evidence="1">
    <location>
        <begin position="117"/>
        <end position="130"/>
    </location>
</feature>
<dbReference type="EMBL" id="VYSG01000004">
    <property type="protein sequence ID" value="NEG70500.1"/>
    <property type="molecule type" value="Genomic_DNA"/>
</dbReference>
<dbReference type="InterPro" id="IPR003607">
    <property type="entry name" value="HD/PDEase_dom"/>
</dbReference>
<protein>
    <submittedName>
        <fullName evidence="3">HD domain-containing protein</fullName>
    </submittedName>
</protein>
<evidence type="ECO:0000313" key="3">
    <source>
        <dbReference type="EMBL" id="NEG70500.1"/>
    </source>
</evidence>
<dbReference type="InterPro" id="IPR006674">
    <property type="entry name" value="HD_domain"/>
</dbReference>
<dbReference type="Proteomes" id="UP000469292">
    <property type="component" value="Unassembled WGS sequence"/>
</dbReference>
<gene>
    <name evidence="3" type="ORF">F6S87_07835</name>
</gene>
<dbReference type="CDD" id="cd00077">
    <property type="entry name" value="HDc"/>
    <property type="match status" value="1"/>
</dbReference>